<dbReference type="Proteomes" id="UP000031275">
    <property type="component" value="Unassembled WGS sequence"/>
</dbReference>
<accession>A0ABR4ZTP1</accession>
<comment type="caution">
    <text evidence="1">The sequence shown here is derived from an EMBL/GenBank/DDBJ whole genome shotgun (WGS) entry which is preliminary data.</text>
</comment>
<keyword evidence="2" id="KW-1185">Reference proteome</keyword>
<reference evidence="1 2" key="1">
    <citation type="submission" date="2014-10" db="EMBL/GenBank/DDBJ databases">
        <title>Kaistella solincola genome.</title>
        <authorList>
            <person name="Newman J.D."/>
        </authorList>
    </citation>
    <scope>NUCLEOTIDE SEQUENCE [LARGE SCALE GENOMIC DNA]</scope>
    <source>
        <strain evidence="1 2">DSM 22468</strain>
    </source>
</reference>
<organism evidence="1 2">
    <name type="scientific">Kaistella solincola</name>
    <dbReference type="NCBI Taxonomy" id="510955"/>
    <lineage>
        <taxon>Bacteria</taxon>
        <taxon>Pseudomonadati</taxon>
        <taxon>Bacteroidota</taxon>
        <taxon>Flavobacteriia</taxon>
        <taxon>Flavobacteriales</taxon>
        <taxon>Weeksellaceae</taxon>
        <taxon>Chryseobacterium group</taxon>
        <taxon>Kaistella</taxon>
    </lineage>
</organism>
<protein>
    <submittedName>
        <fullName evidence="1">Uncharacterized protein</fullName>
    </submittedName>
</protein>
<evidence type="ECO:0000313" key="2">
    <source>
        <dbReference type="Proteomes" id="UP000031275"/>
    </source>
</evidence>
<dbReference type="EMBL" id="JSYK01000002">
    <property type="protein sequence ID" value="KIA84297.1"/>
    <property type="molecule type" value="Genomic_DNA"/>
</dbReference>
<name>A0ABR4ZTP1_9FLAO</name>
<sequence length="65" mass="7626">MGLNRKNMLLKVQFFEKFTKGKSATNARIRFYLEKKKYAGKAANFLEISMEKNIPQNSQIFPETH</sequence>
<gene>
    <name evidence="1" type="ORF">OA84_01805</name>
</gene>
<proteinExistence type="predicted"/>
<evidence type="ECO:0000313" key="1">
    <source>
        <dbReference type="EMBL" id="KIA84297.1"/>
    </source>
</evidence>